<protein>
    <submittedName>
        <fullName evidence="3">Uncharacterized protein</fullName>
    </submittedName>
</protein>
<accession>A0A1C2DK30</accession>
<keyword evidence="4" id="KW-1185">Reference proteome</keyword>
<proteinExistence type="predicted"/>
<keyword evidence="2" id="KW-0732">Signal</keyword>
<gene>
    <name evidence="3" type="ORF">QV13_21725</name>
</gene>
<reference evidence="3 4" key="1">
    <citation type="submission" date="2016-08" db="EMBL/GenBank/DDBJ databases">
        <title>Whole genome sequence of Mesorhizobium sp. strain UASWS1009 isolated from industrial sewage.</title>
        <authorList>
            <person name="Crovadore J."/>
            <person name="Calmin G."/>
            <person name="Chablais R."/>
            <person name="Cochard B."/>
            <person name="Lefort F."/>
        </authorList>
    </citation>
    <scope>NUCLEOTIDE SEQUENCE [LARGE SCALE GENOMIC DNA]</scope>
    <source>
        <strain evidence="3 4">UASWS1009</strain>
    </source>
</reference>
<dbReference type="EMBL" id="MDEO01000035">
    <property type="protein sequence ID" value="OCX15015.1"/>
    <property type="molecule type" value="Genomic_DNA"/>
</dbReference>
<feature type="compositionally biased region" description="Basic and acidic residues" evidence="1">
    <location>
        <begin position="41"/>
        <end position="94"/>
    </location>
</feature>
<feature type="signal peptide" evidence="2">
    <location>
        <begin position="1"/>
        <end position="24"/>
    </location>
</feature>
<dbReference type="Proteomes" id="UP000094412">
    <property type="component" value="Unassembled WGS sequence"/>
</dbReference>
<organism evidence="3 4">
    <name type="scientific">Mesorhizobium hungaricum</name>
    <dbReference type="NCBI Taxonomy" id="1566387"/>
    <lineage>
        <taxon>Bacteria</taxon>
        <taxon>Pseudomonadati</taxon>
        <taxon>Pseudomonadota</taxon>
        <taxon>Alphaproteobacteria</taxon>
        <taxon>Hyphomicrobiales</taxon>
        <taxon>Phyllobacteriaceae</taxon>
        <taxon>Mesorhizobium</taxon>
    </lineage>
</organism>
<dbReference type="AlphaFoldDB" id="A0A1C2DK30"/>
<name>A0A1C2DK30_9HYPH</name>
<feature type="region of interest" description="Disordered" evidence="1">
    <location>
        <begin position="34"/>
        <end position="94"/>
    </location>
</feature>
<evidence type="ECO:0000313" key="3">
    <source>
        <dbReference type="EMBL" id="OCX15015.1"/>
    </source>
</evidence>
<evidence type="ECO:0000313" key="4">
    <source>
        <dbReference type="Proteomes" id="UP000094412"/>
    </source>
</evidence>
<sequence>MRKILSLSAIALTMALTSMPLATASAEELNIQIGPDGPKIVTRDRRCDPDREYCGDRRRSDEWRSDDDNGRRRRPDEWRSDRDRGDDGEYRRAECSPNRALDKAERMGLRRVRVVGVGRRTIEVRGITRSGDRASVVFARRDPRCPVLN</sequence>
<comment type="caution">
    <text evidence="3">The sequence shown here is derived from an EMBL/GenBank/DDBJ whole genome shotgun (WGS) entry which is preliminary data.</text>
</comment>
<evidence type="ECO:0000256" key="2">
    <source>
        <dbReference type="SAM" id="SignalP"/>
    </source>
</evidence>
<feature type="chain" id="PRO_5008659541" evidence="2">
    <location>
        <begin position="25"/>
        <end position="149"/>
    </location>
</feature>
<dbReference type="OrthoDB" id="8100811at2"/>
<dbReference type="RefSeq" id="WP_024926508.1">
    <property type="nucleotide sequence ID" value="NZ_MDEO01000035.1"/>
</dbReference>
<evidence type="ECO:0000256" key="1">
    <source>
        <dbReference type="SAM" id="MobiDB-lite"/>
    </source>
</evidence>